<accession>A0ABT1U0Q7</accession>
<gene>
    <name evidence="1" type="ORF">NP596_01035</name>
</gene>
<name>A0ABT1U0Q7_9GAMM</name>
<reference evidence="1 2" key="1">
    <citation type="submission" date="2022-07" db="EMBL/GenBank/DDBJ databases">
        <title>Methylomonas rivi sp. nov., Methylomonas rosea sp. nov., Methylomonas aureus sp. nov. and Methylomonas subterranea sp. nov., four novel methanotrophs isolated from a freshwater creek and the deep terrestrial subsurface.</title>
        <authorList>
            <person name="Abin C."/>
            <person name="Sankaranarayanan K."/>
            <person name="Garner C."/>
            <person name="Sindelar R."/>
            <person name="Kotary K."/>
            <person name="Garner R."/>
            <person name="Barclay S."/>
            <person name="Lawson P."/>
            <person name="Krumholz L."/>
        </authorList>
    </citation>
    <scope>NUCLEOTIDE SEQUENCE [LARGE SCALE GENOMIC DNA]</scope>
    <source>
        <strain evidence="1 2">WSC-6</strain>
    </source>
</reference>
<evidence type="ECO:0000313" key="1">
    <source>
        <dbReference type="EMBL" id="MCQ8127024.1"/>
    </source>
</evidence>
<dbReference type="Proteomes" id="UP001524586">
    <property type="component" value="Unassembled WGS sequence"/>
</dbReference>
<proteinExistence type="predicted"/>
<keyword evidence="2" id="KW-1185">Reference proteome</keyword>
<evidence type="ECO:0000313" key="2">
    <source>
        <dbReference type="Proteomes" id="UP001524586"/>
    </source>
</evidence>
<comment type="caution">
    <text evidence="1">The sequence shown here is derived from an EMBL/GenBank/DDBJ whole genome shotgun (WGS) entry which is preliminary data.</text>
</comment>
<dbReference type="EMBL" id="JANIBK010000002">
    <property type="protein sequence ID" value="MCQ8127024.1"/>
    <property type="molecule type" value="Genomic_DNA"/>
</dbReference>
<organism evidence="1 2">
    <name type="scientific">Methylomonas rivi</name>
    <dbReference type="NCBI Taxonomy" id="2952226"/>
    <lineage>
        <taxon>Bacteria</taxon>
        <taxon>Pseudomonadati</taxon>
        <taxon>Pseudomonadota</taxon>
        <taxon>Gammaproteobacteria</taxon>
        <taxon>Methylococcales</taxon>
        <taxon>Methylococcaceae</taxon>
        <taxon>Methylomonas</taxon>
    </lineage>
</organism>
<dbReference type="RefSeq" id="WP_256613341.1">
    <property type="nucleotide sequence ID" value="NZ_JANIBK010000002.1"/>
</dbReference>
<protein>
    <submittedName>
        <fullName evidence="1">Uncharacterized protein</fullName>
    </submittedName>
</protein>
<sequence>MRELTTRELYQALEYAKTIDETGGRKILQRFQLEQPAFAQTIFGVFPQVIAEQNADMANLFMDLCFDVICVFEKTFGPLPSQNTLGFGWLEKSAALLDTELQALMTGRPMAQKIRDKPQDRFTEQLIDSNSQTGLVNFMNTAIDDFASENPVRVKATRITQTMIFTVIQLFGVMYGQATAH</sequence>